<dbReference type="SUPFAM" id="SSF88659">
    <property type="entry name" value="Sigma3 and sigma4 domains of RNA polymerase sigma factors"/>
    <property type="match status" value="1"/>
</dbReference>
<dbReference type="AlphaFoldDB" id="A0A368P2B4"/>
<dbReference type="InterPro" id="IPR007627">
    <property type="entry name" value="RNA_pol_sigma70_r2"/>
</dbReference>
<organism evidence="6 7">
    <name type="scientific">Agrobacterium vitis</name>
    <name type="common">Rhizobium vitis</name>
    <dbReference type="NCBI Taxonomy" id="373"/>
    <lineage>
        <taxon>Bacteria</taxon>
        <taxon>Pseudomonadati</taxon>
        <taxon>Pseudomonadota</taxon>
        <taxon>Alphaproteobacteria</taxon>
        <taxon>Hyphomicrobiales</taxon>
        <taxon>Rhizobiaceae</taxon>
        <taxon>Rhizobium/Agrobacterium group</taxon>
        <taxon>Agrobacterium</taxon>
    </lineage>
</organism>
<evidence type="ECO:0000256" key="2">
    <source>
        <dbReference type="ARBA" id="ARBA00023015"/>
    </source>
</evidence>
<evidence type="ECO:0000256" key="3">
    <source>
        <dbReference type="ARBA" id="ARBA00023082"/>
    </source>
</evidence>
<comment type="caution">
    <text evidence="6">The sequence shown here is derived from an EMBL/GenBank/DDBJ whole genome shotgun (WGS) entry which is preliminary data.</text>
</comment>
<evidence type="ECO:0000259" key="5">
    <source>
        <dbReference type="Pfam" id="PF04542"/>
    </source>
</evidence>
<dbReference type="InterPro" id="IPR013325">
    <property type="entry name" value="RNA_pol_sigma_r2"/>
</dbReference>
<comment type="similarity">
    <text evidence="1">Belongs to the sigma-70 factor family. ECF subfamily.</text>
</comment>
<evidence type="ECO:0000256" key="4">
    <source>
        <dbReference type="ARBA" id="ARBA00023163"/>
    </source>
</evidence>
<gene>
    <name evidence="6" type="ORF">DXT89_05820</name>
</gene>
<dbReference type="GO" id="GO:0016987">
    <property type="term" value="F:sigma factor activity"/>
    <property type="evidence" value="ECO:0007669"/>
    <property type="project" value="UniProtKB-KW"/>
</dbReference>
<protein>
    <submittedName>
        <fullName evidence="6">Sigma-70 family RNA polymerase sigma factor</fullName>
    </submittedName>
</protein>
<dbReference type="Pfam" id="PF04542">
    <property type="entry name" value="Sigma70_r2"/>
    <property type="match status" value="1"/>
</dbReference>
<dbReference type="InterPro" id="IPR013324">
    <property type="entry name" value="RNA_pol_sigma_r3/r4-like"/>
</dbReference>
<proteinExistence type="inferred from homology"/>
<dbReference type="InterPro" id="IPR039425">
    <property type="entry name" value="RNA_pol_sigma-70-like"/>
</dbReference>
<sequence>MIANISQSICDEQIKTALMNKSKLLGAARRITGCASLAEDIVQEVLLQLVAKPLPPDIAVPASYMMRMVRNLATDHMRRLRYERGLFAVEEEGDNTSDYGSPEEHLREVEAYQAFRCTMEAMPARTRKFYEDHFFEGVPQNIIARQAGVSCALVCGLLRDAHAQCLAAICPDGVKCRASSRKGKRDALPTPPLSEEVHPLYCNRSAA</sequence>
<keyword evidence="4" id="KW-0804">Transcription</keyword>
<keyword evidence="2" id="KW-0805">Transcription regulation</keyword>
<name>A0A368P2B4_AGRVI</name>
<dbReference type="PANTHER" id="PTHR43133:SF63">
    <property type="entry name" value="RNA POLYMERASE SIGMA FACTOR FECI-RELATED"/>
    <property type="match status" value="1"/>
</dbReference>
<dbReference type="GeneID" id="60680856"/>
<evidence type="ECO:0000256" key="1">
    <source>
        <dbReference type="ARBA" id="ARBA00010641"/>
    </source>
</evidence>
<dbReference type="PANTHER" id="PTHR43133">
    <property type="entry name" value="RNA POLYMERASE ECF-TYPE SIGMA FACTO"/>
    <property type="match status" value="1"/>
</dbReference>
<evidence type="ECO:0000313" key="7">
    <source>
        <dbReference type="Proteomes" id="UP000436911"/>
    </source>
</evidence>
<feature type="domain" description="RNA polymerase sigma-70 region 2" evidence="5">
    <location>
        <begin position="20"/>
        <end position="81"/>
    </location>
</feature>
<reference evidence="6 7" key="1">
    <citation type="submission" date="2018-08" db="EMBL/GenBank/DDBJ databases">
        <title>Genome sequencing of Agrobacterium vitis strain ICMP 10754.</title>
        <authorList>
            <person name="Visnovsky S.B."/>
            <person name="Pitman A.R."/>
        </authorList>
    </citation>
    <scope>NUCLEOTIDE SEQUENCE [LARGE SCALE GENOMIC DNA]</scope>
    <source>
        <strain evidence="6 7">ICMP 10754</strain>
    </source>
</reference>
<dbReference type="Proteomes" id="UP000436911">
    <property type="component" value="Unassembled WGS sequence"/>
</dbReference>
<dbReference type="EMBL" id="QUSG01000002">
    <property type="protein sequence ID" value="KAA3530243.1"/>
    <property type="molecule type" value="Genomic_DNA"/>
</dbReference>
<dbReference type="NCBIfam" id="TIGR02937">
    <property type="entry name" value="sigma70-ECF"/>
    <property type="match status" value="1"/>
</dbReference>
<accession>A0A368P2B4</accession>
<keyword evidence="3" id="KW-0731">Sigma factor</keyword>
<dbReference type="Gene3D" id="1.10.1740.10">
    <property type="match status" value="1"/>
</dbReference>
<dbReference type="InterPro" id="IPR014284">
    <property type="entry name" value="RNA_pol_sigma-70_dom"/>
</dbReference>
<dbReference type="OrthoDB" id="9794372at2"/>
<dbReference type="SUPFAM" id="SSF88946">
    <property type="entry name" value="Sigma2 domain of RNA polymerase sigma factors"/>
    <property type="match status" value="1"/>
</dbReference>
<dbReference type="GO" id="GO:0006352">
    <property type="term" value="P:DNA-templated transcription initiation"/>
    <property type="evidence" value="ECO:0007669"/>
    <property type="project" value="InterPro"/>
</dbReference>
<dbReference type="RefSeq" id="WP_060717511.1">
    <property type="nucleotide sequence ID" value="NZ_CP055266.1"/>
</dbReference>
<evidence type="ECO:0000313" key="6">
    <source>
        <dbReference type="EMBL" id="KAA3530243.1"/>
    </source>
</evidence>